<evidence type="ECO:0000313" key="3">
    <source>
        <dbReference type="Proteomes" id="UP000316215"/>
    </source>
</evidence>
<dbReference type="AlphaFoldDB" id="A0A514JYR2"/>
<evidence type="ECO:0000256" key="1">
    <source>
        <dbReference type="SAM" id="MobiDB-lite"/>
    </source>
</evidence>
<organism evidence="2 3">
    <name type="scientific">Streptomyces calvus</name>
    <dbReference type="NCBI Taxonomy" id="67282"/>
    <lineage>
        <taxon>Bacteria</taxon>
        <taxon>Bacillati</taxon>
        <taxon>Actinomycetota</taxon>
        <taxon>Actinomycetes</taxon>
        <taxon>Kitasatosporales</taxon>
        <taxon>Streptomycetaceae</taxon>
        <taxon>Streptomyces</taxon>
    </lineage>
</organism>
<keyword evidence="3" id="KW-1185">Reference proteome</keyword>
<dbReference type="Proteomes" id="UP000316215">
    <property type="component" value="Chromosome"/>
</dbReference>
<feature type="region of interest" description="Disordered" evidence="1">
    <location>
        <begin position="65"/>
        <end position="87"/>
    </location>
</feature>
<evidence type="ECO:0000313" key="2">
    <source>
        <dbReference type="EMBL" id="QDI72546.1"/>
    </source>
</evidence>
<reference evidence="2 3" key="1">
    <citation type="submission" date="2017-07" db="EMBL/GenBank/DDBJ databases">
        <title>The Complete Genome of Streptomyces asterosporus-ZSY.</title>
        <authorList>
            <person name="Zhang S."/>
        </authorList>
    </citation>
    <scope>NUCLEOTIDE SEQUENCE [LARGE SCALE GENOMIC DNA]</scope>
    <source>
        <strain evidence="2 3">DSM 41452</strain>
    </source>
</reference>
<dbReference type="RefSeq" id="WP_142233690.1">
    <property type="nucleotide sequence ID" value="NZ_CP022310.1"/>
</dbReference>
<proteinExistence type="predicted"/>
<dbReference type="KEGG" id="sast:CD934_30500"/>
<protein>
    <submittedName>
        <fullName evidence="2">Uncharacterized protein</fullName>
    </submittedName>
</protein>
<sequence>MSTAEDEAVYHMAAADLARMRQPDLSELPSAQTTLAMLKAFGPTGPKEEWLTEFRRRIHDESAGRVTLEGVDPQAVPPPRVKSPAASYQRLVDSRAGTVQLLVMGPFEPPFQFTATAPGEDDTTGGPRPC</sequence>
<accession>A0A514JYR2</accession>
<dbReference type="EMBL" id="CP022310">
    <property type="protein sequence ID" value="QDI72546.1"/>
    <property type="molecule type" value="Genomic_DNA"/>
</dbReference>
<name>A0A514JYR2_9ACTN</name>
<gene>
    <name evidence="2" type="ORF">CD934_30500</name>
</gene>